<dbReference type="EMBL" id="BMAW01003741">
    <property type="protein sequence ID" value="GFS85340.1"/>
    <property type="molecule type" value="Genomic_DNA"/>
</dbReference>
<gene>
    <name evidence="1" type="ORF">NPIL_308221</name>
</gene>
<dbReference type="AlphaFoldDB" id="A0A8X6MZ05"/>
<sequence>MPVDRQAKFQQAVLPPYGDNGLAAAAPVRSARRMNINIPELRVRADGTSPTILPLSHDKIQKHFSNHVQDDDIVGAKCG</sequence>
<proteinExistence type="predicted"/>
<evidence type="ECO:0000313" key="1">
    <source>
        <dbReference type="EMBL" id="GFS85340.1"/>
    </source>
</evidence>
<dbReference type="Proteomes" id="UP000887013">
    <property type="component" value="Unassembled WGS sequence"/>
</dbReference>
<evidence type="ECO:0000313" key="2">
    <source>
        <dbReference type="Proteomes" id="UP000887013"/>
    </source>
</evidence>
<name>A0A8X6MZ05_NEPPI</name>
<keyword evidence="2" id="KW-1185">Reference proteome</keyword>
<comment type="caution">
    <text evidence="1">The sequence shown here is derived from an EMBL/GenBank/DDBJ whole genome shotgun (WGS) entry which is preliminary data.</text>
</comment>
<organism evidence="1 2">
    <name type="scientific">Nephila pilipes</name>
    <name type="common">Giant wood spider</name>
    <name type="synonym">Nephila maculata</name>
    <dbReference type="NCBI Taxonomy" id="299642"/>
    <lineage>
        <taxon>Eukaryota</taxon>
        <taxon>Metazoa</taxon>
        <taxon>Ecdysozoa</taxon>
        <taxon>Arthropoda</taxon>
        <taxon>Chelicerata</taxon>
        <taxon>Arachnida</taxon>
        <taxon>Araneae</taxon>
        <taxon>Araneomorphae</taxon>
        <taxon>Entelegynae</taxon>
        <taxon>Araneoidea</taxon>
        <taxon>Nephilidae</taxon>
        <taxon>Nephila</taxon>
    </lineage>
</organism>
<reference evidence="1" key="1">
    <citation type="submission" date="2020-08" db="EMBL/GenBank/DDBJ databases">
        <title>Multicomponent nature underlies the extraordinary mechanical properties of spider dragline silk.</title>
        <authorList>
            <person name="Kono N."/>
            <person name="Nakamura H."/>
            <person name="Mori M."/>
            <person name="Yoshida Y."/>
            <person name="Ohtoshi R."/>
            <person name="Malay A.D."/>
            <person name="Moran D.A.P."/>
            <person name="Tomita M."/>
            <person name="Numata K."/>
            <person name="Arakawa K."/>
        </authorList>
    </citation>
    <scope>NUCLEOTIDE SEQUENCE</scope>
</reference>
<accession>A0A8X6MZ05</accession>
<protein>
    <submittedName>
        <fullName evidence="1">Uncharacterized protein</fullName>
    </submittedName>
</protein>